<organism evidence="2 3">
    <name type="scientific">Babesia microti (strain RI)</name>
    <dbReference type="NCBI Taxonomy" id="1133968"/>
    <lineage>
        <taxon>Eukaryota</taxon>
        <taxon>Sar</taxon>
        <taxon>Alveolata</taxon>
        <taxon>Apicomplexa</taxon>
        <taxon>Aconoidasida</taxon>
        <taxon>Piroplasmida</taxon>
        <taxon>Babesiidae</taxon>
        <taxon>Babesia</taxon>
    </lineage>
</organism>
<dbReference type="AlphaFoldDB" id="A0A1R4ABM8"/>
<proteinExistence type="predicted"/>
<evidence type="ECO:0008006" key="4">
    <source>
        <dbReference type="Google" id="ProtNLM"/>
    </source>
</evidence>
<dbReference type="RefSeq" id="XP_021338514.1">
    <property type="nucleotide sequence ID" value="XM_021481934.1"/>
</dbReference>
<dbReference type="Proteomes" id="UP000002899">
    <property type="component" value="Chromosome III"/>
</dbReference>
<accession>A0A1R4ABM8</accession>
<reference evidence="2 3" key="3">
    <citation type="journal article" date="2016" name="Sci. Rep.">
        <title>Genome-wide diversity and gene expression profiling of Babesia microti isolates identify polymorphic genes that mediate host-pathogen interactions.</title>
        <authorList>
            <person name="Silva J.C."/>
            <person name="Cornillot E."/>
            <person name="McCracken C."/>
            <person name="Usmani-Brown S."/>
            <person name="Dwivedi A."/>
            <person name="Ifeonu O.O."/>
            <person name="Crabtree J."/>
            <person name="Gotia H.T."/>
            <person name="Virji A.Z."/>
            <person name="Reynes C."/>
            <person name="Colinge J."/>
            <person name="Kumar V."/>
            <person name="Lawres L."/>
            <person name="Pazzi J.E."/>
            <person name="Pablo J.V."/>
            <person name="Hung C."/>
            <person name="Brancato J."/>
            <person name="Kumari P."/>
            <person name="Orvis J."/>
            <person name="Tretina K."/>
            <person name="Chibucos M."/>
            <person name="Ott S."/>
            <person name="Sadzewicz L."/>
            <person name="Sengamalay N."/>
            <person name="Shetty A.C."/>
            <person name="Su Q."/>
            <person name="Tallon L."/>
            <person name="Fraser C.M."/>
            <person name="Frutos R."/>
            <person name="Molina D.M."/>
            <person name="Krause P.J."/>
            <person name="Ben Mamoun C."/>
        </authorList>
    </citation>
    <scope>NUCLEOTIDE SEQUENCE [LARGE SCALE GENOMIC DNA]</scope>
    <source>
        <strain evidence="2 3">RI</strain>
    </source>
</reference>
<dbReference type="GeneID" id="24424928"/>
<dbReference type="VEuPathDB" id="PiroplasmaDB:BMR1_03g01465"/>
<feature type="signal peptide" evidence="1">
    <location>
        <begin position="1"/>
        <end position="19"/>
    </location>
</feature>
<keyword evidence="1" id="KW-0732">Signal</keyword>
<sequence length="121" mass="14261">MMLYYLLIINLITYKLTYAISAIDGRENFVMDQPEETYDIALPVLNVYYEEMPKDWKYETQKAHEIKDFEREIDEADNSMKYDALSLLEVIAKERNIISKIKQNVVKKQLVAPNAKLTHNL</sequence>
<reference evidence="2 3" key="2">
    <citation type="journal article" date="2013" name="PLoS ONE">
        <title>Whole genome mapping and re-organization of the nuclear and mitochondrial genomes of Babesia microti isolates.</title>
        <authorList>
            <person name="Cornillot E."/>
            <person name="Dassouli A."/>
            <person name="Garg A."/>
            <person name="Pachikara N."/>
            <person name="Randazzo S."/>
            <person name="Depoix D."/>
            <person name="Carcy B."/>
            <person name="Delbecq S."/>
            <person name="Frutos R."/>
            <person name="Silva J.C."/>
            <person name="Sutton R."/>
            <person name="Krause P.J."/>
            <person name="Mamoun C.B."/>
        </authorList>
    </citation>
    <scope>NUCLEOTIDE SEQUENCE [LARGE SCALE GENOMIC DNA]</scope>
    <source>
        <strain evidence="2 3">RI</strain>
    </source>
</reference>
<gene>
    <name evidence="2" type="ORF">BMR1_03g01465</name>
</gene>
<dbReference type="KEGG" id="bmic:BMR1_03g01465"/>
<keyword evidence="3" id="KW-1185">Reference proteome</keyword>
<protein>
    <recommendedName>
        <fullName evidence="4">Tail-specific protease</fullName>
    </recommendedName>
</protein>
<evidence type="ECO:0000313" key="2">
    <source>
        <dbReference type="EMBL" id="SJK86345.1"/>
    </source>
</evidence>
<evidence type="ECO:0000256" key="1">
    <source>
        <dbReference type="SAM" id="SignalP"/>
    </source>
</evidence>
<feature type="chain" id="PRO_5012842514" description="Tail-specific protease" evidence="1">
    <location>
        <begin position="20"/>
        <end position="121"/>
    </location>
</feature>
<name>A0A1R4ABM8_BABMR</name>
<evidence type="ECO:0000313" key="3">
    <source>
        <dbReference type="Proteomes" id="UP000002899"/>
    </source>
</evidence>
<dbReference type="EMBL" id="LN871598">
    <property type="protein sequence ID" value="SJK86345.1"/>
    <property type="molecule type" value="Genomic_DNA"/>
</dbReference>
<reference evidence="2 3" key="1">
    <citation type="journal article" date="2012" name="Nucleic Acids Res.">
        <title>Sequencing of the smallest Apicomplexan genome from the human pathogen Babesia microti.</title>
        <authorList>
            <person name="Cornillot E."/>
            <person name="Hadj-Kaddour K."/>
            <person name="Dassouli A."/>
            <person name="Noel B."/>
            <person name="Ranwez V."/>
            <person name="Vacherie B."/>
            <person name="Augagneur Y."/>
            <person name="Bres V."/>
            <person name="Duclos A."/>
            <person name="Randazzo S."/>
            <person name="Carcy B."/>
            <person name="Debierre-Grockiego F."/>
            <person name="Delbecq S."/>
            <person name="Moubri-Menage K."/>
            <person name="Shams-Eldin H."/>
            <person name="Usmani-Brown S."/>
            <person name="Bringaud F."/>
            <person name="Wincker P."/>
            <person name="Vivares C.P."/>
            <person name="Schwarz R.T."/>
            <person name="Schetters T.P."/>
            <person name="Krause P.J."/>
            <person name="Gorenflot A."/>
            <person name="Berry V."/>
            <person name="Barbe V."/>
            <person name="Ben Mamoun C."/>
        </authorList>
    </citation>
    <scope>NUCLEOTIDE SEQUENCE [LARGE SCALE GENOMIC DNA]</scope>
    <source>
        <strain evidence="2 3">RI</strain>
    </source>
</reference>